<gene>
    <name evidence="1" type="ORF">ENE74_08055</name>
</gene>
<evidence type="ECO:0000313" key="1">
    <source>
        <dbReference type="EMBL" id="RVT42157.1"/>
    </source>
</evidence>
<dbReference type="Proteomes" id="UP000282977">
    <property type="component" value="Unassembled WGS sequence"/>
</dbReference>
<sequence length="289" mass="31598">MGYLPYGRTDGAIYCRAKDTGIIMRHYLLFAFALLGAVPAAAHDFWIDIPRYRQTDGQAFDLQFLIGDPTEVEHWETRWHKIVALQSIGPGGVADHLAGVRLSTETKAGGASVTLRGEGTHVLAFVSHQAESDLPADEFTAYAEHEGLTPALEKRKADGTSAARGRELYSRRAKALVQVGTAITDQVTRPLGLTLEIVPEKNPYALAANEALPVRVYYLGRPLAGASVVLEPLHRAAGHGTPVITDAQGRAQVQFEKRGEWRLGVVWTQPIVHPRADFDTIFSSLTFGY</sequence>
<comment type="caution">
    <text evidence="1">The sequence shown here is derived from an EMBL/GenBank/DDBJ whole genome shotgun (WGS) entry which is preliminary data.</text>
</comment>
<dbReference type="OrthoDB" id="5368503at2"/>
<accession>A0A437J9H6</accession>
<dbReference type="Pfam" id="PF10670">
    <property type="entry name" value="DUF4198"/>
    <property type="match status" value="1"/>
</dbReference>
<proteinExistence type="predicted"/>
<name>A0A437J9H6_9SPHN</name>
<keyword evidence="2" id="KW-1185">Reference proteome</keyword>
<reference evidence="1 2" key="1">
    <citation type="submission" date="2019-01" db="EMBL/GenBank/DDBJ databases">
        <authorList>
            <person name="Chen W.-M."/>
        </authorList>
    </citation>
    <scope>NUCLEOTIDE SEQUENCE [LARGE SCALE GENOMIC DNA]</scope>
    <source>
        <strain evidence="1 2">TLA-22</strain>
    </source>
</reference>
<dbReference type="AlphaFoldDB" id="A0A437J9H6"/>
<evidence type="ECO:0000313" key="2">
    <source>
        <dbReference type="Proteomes" id="UP000282977"/>
    </source>
</evidence>
<dbReference type="InterPro" id="IPR019613">
    <property type="entry name" value="DUF4198"/>
</dbReference>
<organism evidence="1 2">
    <name type="scientific">Sphingobium algorifonticola</name>
    <dbReference type="NCBI Taxonomy" id="2008318"/>
    <lineage>
        <taxon>Bacteria</taxon>
        <taxon>Pseudomonadati</taxon>
        <taxon>Pseudomonadota</taxon>
        <taxon>Alphaproteobacteria</taxon>
        <taxon>Sphingomonadales</taxon>
        <taxon>Sphingomonadaceae</taxon>
        <taxon>Sphingobium</taxon>
    </lineage>
</organism>
<protein>
    <submittedName>
        <fullName evidence="1">DUF4198 domain-containing protein</fullName>
    </submittedName>
</protein>
<dbReference type="EMBL" id="RZUL01000002">
    <property type="protein sequence ID" value="RVT42157.1"/>
    <property type="molecule type" value="Genomic_DNA"/>
</dbReference>